<name>A0ACA9K6N0_9GLOM</name>
<accession>A0ACA9K6N0</accession>
<dbReference type="EMBL" id="CAJVPT010001050">
    <property type="protein sequence ID" value="CAG8455634.1"/>
    <property type="molecule type" value="Genomic_DNA"/>
</dbReference>
<organism evidence="1 2">
    <name type="scientific">Acaulospora colombiana</name>
    <dbReference type="NCBI Taxonomy" id="27376"/>
    <lineage>
        <taxon>Eukaryota</taxon>
        <taxon>Fungi</taxon>
        <taxon>Fungi incertae sedis</taxon>
        <taxon>Mucoromycota</taxon>
        <taxon>Glomeromycotina</taxon>
        <taxon>Glomeromycetes</taxon>
        <taxon>Diversisporales</taxon>
        <taxon>Acaulosporaceae</taxon>
        <taxon>Acaulospora</taxon>
    </lineage>
</organism>
<evidence type="ECO:0000313" key="1">
    <source>
        <dbReference type="EMBL" id="CAG8455634.1"/>
    </source>
</evidence>
<comment type="caution">
    <text evidence="1">The sequence shown here is derived from an EMBL/GenBank/DDBJ whole genome shotgun (WGS) entry which is preliminary data.</text>
</comment>
<dbReference type="Proteomes" id="UP000789525">
    <property type="component" value="Unassembled WGS sequence"/>
</dbReference>
<evidence type="ECO:0000313" key="2">
    <source>
        <dbReference type="Proteomes" id="UP000789525"/>
    </source>
</evidence>
<keyword evidence="2" id="KW-1185">Reference proteome</keyword>
<gene>
    <name evidence="1" type="ORF">ACOLOM_LOCUS946</name>
</gene>
<sequence length="256" mass="29930">MTTMTTMTFNLEVLFANVHRILDPKDVQSKIVPFYLPDVIEAIKIAFTQEEQEIIREALSPLSESSFFGEVAKKYLYELNTASKSFLNFKNAVEMKFPYRNDIANFNLIKNPDIDLILTYGRILSRQFEVIPFLENISERQWIEVVENHFAAALDNILDCFWEPNDKRIWNTFETKPVKKYADAILTCLATKMIFFILEINGRPGDIPDSELKADYDKIAKCFAYLFDEMLQKRGPFSSEYFKESPCESQWKKMKT</sequence>
<reference evidence="1" key="1">
    <citation type="submission" date="2021-06" db="EMBL/GenBank/DDBJ databases">
        <authorList>
            <person name="Kallberg Y."/>
            <person name="Tangrot J."/>
            <person name="Rosling A."/>
        </authorList>
    </citation>
    <scope>NUCLEOTIDE SEQUENCE</scope>
    <source>
        <strain evidence="1">CL356</strain>
    </source>
</reference>
<protein>
    <submittedName>
        <fullName evidence="1">214_t:CDS:1</fullName>
    </submittedName>
</protein>
<proteinExistence type="predicted"/>